<protein>
    <submittedName>
        <fullName evidence="3">Galacturonosyltransferase</fullName>
    </submittedName>
</protein>
<accession>A0A1M5XW44</accession>
<evidence type="ECO:0000313" key="4">
    <source>
        <dbReference type="Proteomes" id="UP000184278"/>
    </source>
</evidence>
<gene>
    <name evidence="3" type="ORF">SAMN02745229_01347</name>
</gene>
<keyword evidence="3" id="KW-0808">Transferase</keyword>
<name>A0A1M5XW44_BUTFI</name>
<dbReference type="SUPFAM" id="SSF53756">
    <property type="entry name" value="UDP-Glycosyltransferase/glycogen phosphorylase"/>
    <property type="match status" value="1"/>
</dbReference>
<feature type="domain" description="Glycosyl transferase family 1" evidence="1">
    <location>
        <begin position="184"/>
        <end position="345"/>
    </location>
</feature>
<evidence type="ECO:0000259" key="2">
    <source>
        <dbReference type="Pfam" id="PF13477"/>
    </source>
</evidence>
<dbReference type="Proteomes" id="UP000184278">
    <property type="component" value="Unassembled WGS sequence"/>
</dbReference>
<dbReference type="STRING" id="1121131.SAMN02745229_01347"/>
<dbReference type="PANTHER" id="PTHR45947:SF3">
    <property type="entry name" value="SULFOQUINOVOSYL TRANSFERASE SQD2"/>
    <property type="match status" value="1"/>
</dbReference>
<evidence type="ECO:0000259" key="1">
    <source>
        <dbReference type="Pfam" id="PF00534"/>
    </source>
</evidence>
<dbReference type="InterPro" id="IPR028098">
    <property type="entry name" value="Glyco_trans_4-like_N"/>
</dbReference>
<dbReference type="Pfam" id="PF13477">
    <property type="entry name" value="Glyco_trans_4_2"/>
    <property type="match status" value="1"/>
</dbReference>
<dbReference type="CDD" id="cd03808">
    <property type="entry name" value="GT4_CapM-like"/>
    <property type="match status" value="1"/>
</dbReference>
<proteinExistence type="predicted"/>
<reference evidence="4" key="1">
    <citation type="submission" date="2016-11" db="EMBL/GenBank/DDBJ databases">
        <authorList>
            <person name="Varghese N."/>
            <person name="Submissions S."/>
        </authorList>
    </citation>
    <scope>NUCLEOTIDE SEQUENCE [LARGE SCALE GENOMIC DNA]</scope>
    <source>
        <strain evidence="4">DSM 3071</strain>
    </source>
</reference>
<keyword evidence="4" id="KW-1185">Reference proteome</keyword>
<feature type="domain" description="Glycosyltransferase subfamily 4-like N-terminal" evidence="2">
    <location>
        <begin position="8"/>
        <end position="152"/>
    </location>
</feature>
<dbReference type="InterPro" id="IPR001296">
    <property type="entry name" value="Glyco_trans_1"/>
</dbReference>
<sequence>MKGNVMSKVLFLANNSTGLYAFRNELLLSLKDEGYDVVVSIPDDEHREDIEKEGIRVVHTDLDRRGMNPAKDLKLIKKYKKLLKAEKPDVVLTYTIKPNVYGGYVCGRSGIPFISTITGLGSAFEKGGMVQKLVTFMYKASMKKCSCLFFQNAENKALFEKLGITGKKTALVGGSGVNLDYHKKADLNEHGDEIRFLYVGRLMKEKGIEEYLYAAQKMKQEYGDRVSFSTLGYDDDSYADRMKSAQEEGIVTAIPFHKDVRPFYAECDVLVQPSYHEGMSNVIMEAASAGRPVLCSDISGCRELVDDEKTGFVFKPCDGQALYEAMTKFMNLSKEEKLRLGDAGRIKMEKEFDRRIIVRAYVNEIKHILAR</sequence>
<organism evidence="3 4">
    <name type="scientific">Butyrivibrio fibrisolvens DSM 3071</name>
    <dbReference type="NCBI Taxonomy" id="1121131"/>
    <lineage>
        <taxon>Bacteria</taxon>
        <taxon>Bacillati</taxon>
        <taxon>Bacillota</taxon>
        <taxon>Clostridia</taxon>
        <taxon>Lachnospirales</taxon>
        <taxon>Lachnospiraceae</taxon>
        <taxon>Butyrivibrio</taxon>
    </lineage>
</organism>
<evidence type="ECO:0000313" key="3">
    <source>
        <dbReference type="EMBL" id="SHI03738.1"/>
    </source>
</evidence>
<dbReference type="Pfam" id="PF00534">
    <property type="entry name" value="Glycos_transf_1"/>
    <property type="match status" value="1"/>
</dbReference>
<dbReference type="InterPro" id="IPR050194">
    <property type="entry name" value="Glycosyltransferase_grp1"/>
</dbReference>
<dbReference type="PANTHER" id="PTHR45947">
    <property type="entry name" value="SULFOQUINOVOSYL TRANSFERASE SQD2"/>
    <property type="match status" value="1"/>
</dbReference>
<dbReference type="GO" id="GO:0016757">
    <property type="term" value="F:glycosyltransferase activity"/>
    <property type="evidence" value="ECO:0007669"/>
    <property type="project" value="InterPro"/>
</dbReference>
<dbReference type="AlphaFoldDB" id="A0A1M5XW44"/>
<dbReference type="EMBL" id="FQXK01000010">
    <property type="protein sequence ID" value="SHI03738.1"/>
    <property type="molecule type" value="Genomic_DNA"/>
</dbReference>
<dbReference type="Gene3D" id="3.40.50.2000">
    <property type="entry name" value="Glycogen Phosphorylase B"/>
    <property type="match status" value="2"/>
</dbReference>